<name>A0A2A9NDA4_9AGAR</name>
<keyword evidence="2" id="KW-1133">Transmembrane helix</keyword>
<dbReference type="EMBL" id="KZ302079">
    <property type="protein sequence ID" value="PFH48048.1"/>
    <property type="molecule type" value="Genomic_DNA"/>
</dbReference>
<keyword evidence="4" id="KW-1185">Reference proteome</keyword>
<organism evidence="3 4">
    <name type="scientific">Amanita thiersii Skay4041</name>
    <dbReference type="NCBI Taxonomy" id="703135"/>
    <lineage>
        <taxon>Eukaryota</taxon>
        <taxon>Fungi</taxon>
        <taxon>Dikarya</taxon>
        <taxon>Basidiomycota</taxon>
        <taxon>Agaricomycotina</taxon>
        <taxon>Agaricomycetes</taxon>
        <taxon>Agaricomycetidae</taxon>
        <taxon>Agaricales</taxon>
        <taxon>Pluteineae</taxon>
        <taxon>Amanitaceae</taxon>
        <taxon>Amanita</taxon>
    </lineage>
</organism>
<accession>A0A2A9NDA4</accession>
<dbReference type="OrthoDB" id="2891636at2759"/>
<dbReference type="AlphaFoldDB" id="A0A2A9NDA4"/>
<keyword evidence="2" id="KW-0812">Transmembrane</keyword>
<evidence type="ECO:0000313" key="3">
    <source>
        <dbReference type="EMBL" id="PFH48048.1"/>
    </source>
</evidence>
<evidence type="ECO:0000313" key="4">
    <source>
        <dbReference type="Proteomes" id="UP000242287"/>
    </source>
</evidence>
<dbReference type="Proteomes" id="UP000242287">
    <property type="component" value="Unassembled WGS sequence"/>
</dbReference>
<reference evidence="3 4" key="1">
    <citation type="submission" date="2014-02" db="EMBL/GenBank/DDBJ databases">
        <title>Transposable element dynamics among asymbiotic and ectomycorrhizal Amanita fungi.</title>
        <authorList>
            <consortium name="DOE Joint Genome Institute"/>
            <person name="Hess J."/>
            <person name="Skrede I."/>
            <person name="Wolfe B."/>
            <person name="LaButti K."/>
            <person name="Ohm R.A."/>
            <person name="Grigoriev I.V."/>
            <person name="Pringle A."/>
        </authorList>
    </citation>
    <scope>NUCLEOTIDE SEQUENCE [LARGE SCALE GENOMIC DNA]</scope>
    <source>
        <strain evidence="3 4">SKay4041</strain>
    </source>
</reference>
<evidence type="ECO:0000256" key="2">
    <source>
        <dbReference type="SAM" id="Phobius"/>
    </source>
</evidence>
<sequence>MSDKFVEQTSRFRGRPMEANQAIACGSAIAVALGAMYIMKQDVKQKEGQLSPYNNEKRMNSSDVSATVTVPKPGKDRLPP</sequence>
<keyword evidence="2" id="KW-0472">Membrane</keyword>
<feature type="region of interest" description="Disordered" evidence="1">
    <location>
        <begin position="48"/>
        <end position="80"/>
    </location>
</feature>
<evidence type="ECO:0000256" key="1">
    <source>
        <dbReference type="SAM" id="MobiDB-lite"/>
    </source>
</evidence>
<feature type="transmembrane region" description="Helical" evidence="2">
    <location>
        <begin position="20"/>
        <end position="39"/>
    </location>
</feature>
<protein>
    <submittedName>
        <fullName evidence="3">Uncharacterized protein</fullName>
    </submittedName>
</protein>
<gene>
    <name evidence="3" type="ORF">AMATHDRAFT_6173</name>
</gene>
<proteinExistence type="predicted"/>